<name>A0A6N4W4Z4_9MYCO</name>
<keyword evidence="1" id="KW-0812">Transmembrane</keyword>
<dbReference type="AlphaFoldDB" id="A0A6N4W4Z4"/>
<keyword evidence="1" id="KW-1133">Transmembrane helix</keyword>
<dbReference type="NCBIfam" id="TIGR02611">
    <property type="entry name" value="TIGR02611 family protein"/>
    <property type="match status" value="1"/>
</dbReference>
<dbReference type="InterPro" id="IPR019099">
    <property type="entry name" value="Uncharacterised_PGPGW_TM"/>
</dbReference>
<protein>
    <submittedName>
        <fullName evidence="2">TIGR02611 family protein</fullName>
    </submittedName>
</protein>
<organism evidence="2 3">
    <name type="scientific">Mycolicibacterium anyangense</name>
    <dbReference type="NCBI Taxonomy" id="1431246"/>
    <lineage>
        <taxon>Bacteria</taxon>
        <taxon>Bacillati</taxon>
        <taxon>Actinomycetota</taxon>
        <taxon>Actinomycetes</taxon>
        <taxon>Mycobacteriales</taxon>
        <taxon>Mycobacteriaceae</taxon>
        <taxon>Mycolicibacterium</taxon>
    </lineage>
</organism>
<feature type="transmembrane region" description="Helical" evidence="1">
    <location>
        <begin position="27"/>
        <end position="48"/>
    </location>
</feature>
<dbReference type="Pfam" id="PF09656">
    <property type="entry name" value="PGPGW"/>
    <property type="match status" value="1"/>
</dbReference>
<gene>
    <name evidence="2" type="ORF">MANY_07900</name>
</gene>
<dbReference type="RefSeq" id="WP_163803050.1">
    <property type="nucleotide sequence ID" value="NZ_AP022620.1"/>
</dbReference>
<reference evidence="2 3" key="1">
    <citation type="journal article" date="2019" name="Emerg. Microbes Infect.">
        <title>Comprehensive subspecies identification of 175 nontuberculous mycobacteria species based on 7547 genomic profiles.</title>
        <authorList>
            <person name="Matsumoto Y."/>
            <person name="Kinjo T."/>
            <person name="Motooka D."/>
            <person name="Nabeya D."/>
            <person name="Jung N."/>
            <person name="Uechi K."/>
            <person name="Horii T."/>
            <person name="Iida T."/>
            <person name="Fujita J."/>
            <person name="Nakamura S."/>
        </authorList>
    </citation>
    <scope>NUCLEOTIDE SEQUENCE [LARGE SCALE GENOMIC DNA]</scope>
    <source>
        <strain evidence="2 3">JCM 30275</strain>
    </source>
</reference>
<feature type="transmembrane region" description="Helical" evidence="1">
    <location>
        <begin position="94"/>
        <end position="116"/>
    </location>
</feature>
<dbReference type="EMBL" id="AP022620">
    <property type="protein sequence ID" value="BBZ75453.1"/>
    <property type="molecule type" value="Genomic_DNA"/>
</dbReference>
<accession>A0A6N4W4Z4</accession>
<evidence type="ECO:0000313" key="2">
    <source>
        <dbReference type="EMBL" id="BBZ75453.1"/>
    </source>
</evidence>
<dbReference type="Proteomes" id="UP000467249">
    <property type="component" value="Chromosome"/>
</dbReference>
<keyword evidence="1" id="KW-0472">Membrane</keyword>
<keyword evidence="3" id="KW-1185">Reference proteome</keyword>
<dbReference type="KEGG" id="many:MANY_07900"/>
<evidence type="ECO:0000313" key="3">
    <source>
        <dbReference type="Proteomes" id="UP000467249"/>
    </source>
</evidence>
<proteinExistence type="predicted"/>
<sequence>MKRSVKRFTQAWAHRRDRLRDRPVADFVYRVAVGVVGVAVLLVGIVAIPYPGPGWAILFVGLAILATEFYWAHRTLTFTRGRYNTAMAWFKRQGWWVQALGAVFTAAIVVATLWLFGAVGWTAGLFGLEHPALDSPIGLGA</sequence>
<feature type="transmembrane region" description="Helical" evidence="1">
    <location>
        <begin position="54"/>
        <end position="73"/>
    </location>
</feature>
<evidence type="ECO:0000256" key="1">
    <source>
        <dbReference type="SAM" id="Phobius"/>
    </source>
</evidence>
<dbReference type="InterPro" id="IPR013434">
    <property type="entry name" value="CHP02611"/>
</dbReference>